<sequence>MKFKVFLPTGYQIEKEDNDNLDINVILENGEIFFCTIFTIKNIDFLMKKNLLSFFWADNMVIIKDLSKRSILEFVKEALELDNFKIIFFKIGELGKTEGYDFLFDEINDF</sequence>
<dbReference type="OrthoDB" id="1262957at2"/>
<proteinExistence type="predicted"/>
<reference evidence="1 2" key="1">
    <citation type="submission" date="2018-05" db="EMBL/GenBank/DDBJ databases">
        <title>Flavobacterium sp. MEBiC07310.</title>
        <authorList>
            <person name="Baek K."/>
        </authorList>
    </citation>
    <scope>NUCLEOTIDE SEQUENCE [LARGE SCALE GENOMIC DNA]</scope>
    <source>
        <strain evidence="1 2">MEBiC07310</strain>
    </source>
</reference>
<dbReference type="Proteomes" id="UP000245429">
    <property type="component" value="Chromosome"/>
</dbReference>
<evidence type="ECO:0000313" key="1">
    <source>
        <dbReference type="EMBL" id="AWM14886.1"/>
    </source>
</evidence>
<name>A0A2U8QY96_9FLAO</name>
<dbReference type="AlphaFoldDB" id="A0A2U8QY96"/>
<accession>A0A2U8QY96</accession>
<dbReference type="KEGG" id="fse:DI487_14165"/>
<dbReference type="RefSeq" id="WP_109570224.1">
    <property type="nucleotide sequence ID" value="NZ_CP029463.1"/>
</dbReference>
<keyword evidence="2" id="KW-1185">Reference proteome</keyword>
<dbReference type="EMBL" id="CP029463">
    <property type="protein sequence ID" value="AWM14886.1"/>
    <property type="molecule type" value="Genomic_DNA"/>
</dbReference>
<gene>
    <name evidence="1" type="ORF">DI487_14165</name>
</gene>
<protein>
    <submittedName>
        <fullName evidence="1">Uncharacterized protein</fullName>
    </submittedName>
</protein>
<organism evidence="1 2">
    <name type="scientific">Flavobacterium sediminis</name>
    <dbReference type="NCBI Taxonomy" id="2201181"/>
    <lineage>
        <taxon>Bacteria</taxon>
        <taxon>Pseudomonadati</taxon>
        <taxon>Bacteroidota</taxon>
        <taxon>Flavobacteriia</taxon>
        <taxon>Flavobacteriales</taxon>
        <taxon>Flavobacteriaceae</taxon>
        <taxon>Flavobacterium</taxon>
    </lineage>
</organism>
<evidence type="ECO:0000313" key="2">
    <source>
        <dbReference type="Proteomes" id="UP000245429"/>
    </source>
</evidence>